<gene>
    <name evidence="20" type="ORF">CSOJ01_00429</name>
</gene>
<dbReference type="InterPro" id="IPR011614">
    <property type="entry name" value="Catalase_core"/>
</dbReference>
<dbReference type="FunFam" id="2.40.180.10:FF:000003">
    <property type="entry name" value="Catalase"/>
    <property type="match status" value="1"/>
</dbReference>
<name>A0A8H6JXB2_9PEZI</name>
<dbReference type="PROSITE" id="PS51402">
    <property type="entry name" value="CATALASE_3"/>
    <property type="match status" value="1"/>
</dbReference>
<dbReference type="EMBL" id="WIGN01000003">
    <property type="protein sequence ID" value="KAF6820994.1"/>
    <property type="molecule type" value="Genomic_DNA"/>
</dbReference>
<dbReference type="PROSITE" id="PS00438">
    <property type="entry name" value="CATALASE_2"/>
    <property type="match status" value="1"/>
</dbReference>
<dbReference type="PROSITE" id="PS00437">
    <property type="entry name" value="CATALASE_1"/>
    <property type="match status" value="1"/>
</dbReference>
<keyword evidence="7 12" id="KW-0479">Metal-binding</keyword>
<feature type="binding site" description="axial binding residue" evidence="14">
    <location>
        <position position="386"/>
    </location>
    <ligand>
        <name>heme</name>
        <dbReference type="ChEBI" id="CHEBI:30413"/>
    </ligand>
    <ligandPart>
        <name>Fe</name>
        <dbReference type="ChEBI" id="CHEBI:18248"/>
    </ligandPart>
</feature>
<feature type="signal peptide" evidence="18">
    <location>
        <begin position="1"/>
        <end position="18"/>
    </location>
</feature>
<feature type="domain" description="Catalase core" evidence="19">
    <location>
        <begin position="53"/>
        <end position="440"/>
    </location>
</feature>
<dbReference type="InterPro" id="IPR020835">
    <property type="entry name" value="Catalase_sf"/>
</dbReference>
<keyword evidence="6 12" id="KW-0349">Heme</keyword>
<dbReference type="Proteomes" id="UP000652219">
    <property type="component" value="Unassembled WGS sequence"/>
</dbReference>
<evidence type="ECO:0000256" key="17">
    <source>
        <dbReference type="SAM" id="MobiDB-lite"/>
    </source>
</evidence>
<comment type="cofactor">
    <cofactor evidence="1 12 14">
        <name>heme</name>
        <dbReference type="ChEBI" id="CHEBI:30413"/>
    </cofactor>
</comment>
<keyword evidence="21" id="KW-1185">Reference proteome</keyword>
<evidence type="ECO:0000259" key="19">
    <source>
        <dbReference type="SMART" id="SM01060"/>
    </source>
</evidence>
<evidence type="ECO:0000256" key="14">
    <source>
        <dbReference type="PIRSR" id="PIRSR038927-2"/>
    </source>
</evidence>
<dbReference type="GO" id="GO:0006979">
    <property type="term" value="P:response to oxidative stress"/>
    <property type="evidence" value="ECO:0007669"/>
    <property type="project" value="InterPro"/>
</dbReference>
<comment type="function">
    <text evidence="2 12">Occurs in almost all aerobically respiring organisms and serves to protect cells from the toxic effects of hydrogen peroxide.</text>
</comment>
<keyword evidence="9 12" id="KW-0408">Iron</keyword>
<feature type="active site" evidence="13">
    <location>
        <position position="172"/>
    </location>
</feature>
<evidence type="ECO:0000256" key="7">
    <source>
        <dbReference type="ARBA" id="ARBA00022723"/>
    </source>
</evidence>
<dbReference type="GO" id="GO:0020037">
    <property type="term" value="F:heme binding"/>
    <property type="evidence" value="ECO:0007669"/>
    <property type="project" value="UniProtKB-UniRule"/>
</dbReference>
<dbReference type="InterPro" id="IPR010582">
    <property type="entry name" value="Catalase_immune_responsive"/>
</dbReference>
<dbReference type="PIRSF" id="PIRSF038927">
    <property type="entry name" value="Catalase_clade2"/>
    <property type="match status" value="1"/>
</dbReference>
<dbReference type="Gene3D" id="2.40.180.10">
    <property type="entry name" value="Catalase core domain"/>
    <property type="match status" value="1"/>
</dbReference>
<dbReference type="GO" id="GO:0005829">
    <property type="term" value="C:cytosol"/>
    <property type="evidence" value="ECO:0007669"/>
    <property type="project" value="TreeGrafter"/>
</dbReference>
<accession>A0A8H6JXB2</accession>
<evidence type="ECO:0000256" key="10">
    <source>
        <dbReference type="ARBA" id="ARBA00023324"/>
    </source>
</evidence>
<evidence type="ECO:0000256" key="13">
    <source>
        <dbReference type="PIRSR" id="PIRSR038927-1"/>
    </source>
</evidence>
<evidence type="ECO:0000256" key="5">
    <source>
        <dbReference type="ARBA" id="ARBA00022559"/>
    </source>
</evidence>
<protein>
    <recommendedName>
        <fullName evidence="4 12">Catalase</fullName>
        <ecNumber evidence="4 12">1.11.1.6</ecNumber>
    </recommendedName>
</protein>
<keyword evidence="18" id="KW-0732">Signal</keyword>
<feature type="chain" id="PRO_5034246346" description="Catalase" evidence="18">
    <location>
        <begin position="19"/>
        <end position="712"/>
    </location>
</feature>
<evidence type="ECO:0000256" key="3">
    <source>
        <dbReference type="ARBA" id="ARBA00005329"/>
    </source>
</evidence>
<dbReference type="InterPro" id="IPR043156">
    <property type="entry name" value="Catalase_clade2_helical"/>
</dbReference>
<comment type="catalytic activity">
    <reaction evidence="11 12 15">
        <text>2 H2O2 = O2 + 2 H2O</text>
        <dbReference type="Rhea" id="RHEA:20309"/>
        <dbReference type="ChEBI" id="CHEBI:15377"/>
        <dbReference type="ChEBI" id="CHEBI:15379"/>
        <dbReference type="ChEBI" id="CHEBI:16240"/>
        <dbReference type="EC" id="1.11.1.6"/>
    </reaction>
</comment>
<comment type="function">
    <text evidence="16">Catalyzes the degradation of hydrogen peroxide (H(2)O(2)) generated by peroxisomal oxidases to water and oxygen, thereby protecting cells from the toxic effects of hydrogen peroxide.</text>
</comment>
<dbReference type="PANTHER" id="PTHR42821">
    <property type="entry name" value="CATALASE"/>
    <property type="match status" value="1"/>
</dbReference>
<feature type="compositionally biased region" description="Basic and acidic residues" evidence="17">
    <location>
        <begin position="31"/>
        <end position="45"/>
    </location>
</feature>
<keyword evidence="5 12" id="KW-0575">Peroxidase</keyword>
<dbReference type="PRINTS" id="PR00067">
    <property type="entry name" value="CATALASE"/>
</dbReference>
<dbReference type="InterPro" id="IPR024708">
    <property type="entry name" value="Catalase_AS"/>
</dbReference>
<feature type="region of interest" description="Disordered" evidence="17">
    <location>
        <begin position="31"/>
        <end position="58"/>
    </location>
</feature>
<evidence type="ECO:0000256" key="15">
    <source>
        <dbReference type="RuleBase" id="RU000498"/>
    </source>
</evidence>
<dbReference type="PANTHER" id="PTHR42821:SF3">
    <property type="entry name" value="CATALASE B"/>
    <property type="match status" value="1"/>
</dbReference>
<dbReference type="GO" id="GO:0042744">
    <property type="term" value="P:hydrogen peroxide catabolic process"/>
    <property type="evidence" value="ECO:0007669"/>
    <property type="project" value="UniProtKB-UniRule"/>
</dbReference>
<dbReference type="InterPro" id="IPR002226">
    <property type="entry name" value="Catalase_haem_BS"/>
</dbReference>
<dbReference type="EC" id="1.11.1.6" evidence="4 12"/>
<evidence type="ECO:0000256" key="11">
    <source>
        <dbReference type="ARBA" id="ARBA00049254"/>
    </source>
</evidence>
<keyword evidence="10 12" id="KW-0376">Hydrogen peroxide</keyword>
<dbReference type="SUPFAM" id="SSF56634">
    <property type="entry name" value="Heme-dependent catalase-like"/>
    <property type="match status" value="1"/>
</dbReference>
<organism evidence="20 21">
    <name type="scientific">Colletotrichum sojae</name>
    <dbReference type="NCBI Taxonomy" id="2175907"/>
    <lineage>
        <taxon>Eukaryota</taxon>
        <taxon>Fungi</taxon>
        <taxon>Dikarya</taxon>
        <taxon>Ascomycota</taxon>
        <taxon>Pezizomycotina</taxon>
        <taxon>Sordariomycetes</taxon>
        <taxon>Hypocreomycetidae</taxon>
        <taxon>Glomerellales</taxon>
        <taxon>Glomerellaceae</taxon>
        <taxon>Colletotrichum</taxon>
        <taxon>Colletotrichum orchidearum species complex</taxon>
    </lineage>
</organism>
<evidence type="ECO:0000256" key="2">
    <source>
        <dbReference type="ARBA" id="ARBA00003918"/>
    </source>
</evidence>
<dbReference type="AlphaFoldDB" id="A0A8H6JXB2"/>
<evidence type="ECO:0000313" key="20">
    <source>
        <dbReference type="EMBL" id="KAF6820994.1"/>
    </source>
</evidence>
<dbReference type="PROSITE" id="PS51257">
    <property type="entry name" value="PROKAR_LIPOPROTEIN"/>
    <property type="match status" value="1"/>
</dbReference>
<dbReference type="Pfam" id="PF06628">
    <property type="entry name" value="Catalase-rel"/>
    <property type="match status" value="1"/>
</dbReference>
<feature type="active site" evidence="13">
    <location>
        <position position="99"/>
    </location>
</feature>
<evidence type="ECO:0000256" key="16">
    <source>
        <dbReference type="RuleBase" id="RU004142"/>
    </source>
</evidence>
<dbReference type="Gene3D" id="1.20.1370.20">
    <property type="match status" value="1"/>
</dbReference>
<evidence type="ECO:0000256" key="9">
    <source>
        <dbReference type="ARBA" id="ARBA00023004"/>
    </source>
</evidence>
<dbReference type="InterPro" id="IPR024712">
    <property type="entry name" value="Catalase_clade2"/>
</dbReference>
<reference evidence="20 21" key="1">
    <citation type="journal article" date="2020" name="Phytopathology">
        <title>Genome Sequence Resources of Colletotrichum truncatum, C. plurivorum, C. musicola, and C. sojae: Four Species Pathogenic to Soybean (Glycine max).</title>
        <authorList>
            <person name="Rogerio F."/>
            <person name="Boufleur T.R."/>
            <person name="Ciampi-Guillardi M."/>
            <person name="Sukno S.A."/>
            <person name="Thon M.R."/>
            <person name="Massola Junior N.S."/>
            <person name="Baroncelli R."/>
        </authorList>
    </citation>
    <scope>NUCLEOTIDE SEQUENCE [LARGE SCALE GENOMIC DNA]</scope>
    <source>
        <strain evidence="20 21">LFN0009</strain>
    </source>
</reference>
<evidence type="ECO:0000256" key="12">
    <source>
        <dbReference type="PIRNR" id="PIRNR038927"/>
    </source>
</evidence>
<evidence type="ECO:0000256" key="8">
    <source>
        <dbReference type="ARBA" id="ARBA00023002"/>
    </source>
</evidence>
<dbReference type="InterPro" id="IPR018028">
    <property type="entry name" value="Catalase"/>
</dbReference>
<evidence type="ECO:0000256" key="1">
    <source>
        <dbReference type="ARBA" id="ARBA00001971"/>
    </source>
</evidence>
<evidence type="ECO:0000313" key="21">
    <source>
        <dbReference type="Proteomes" id="UP000652219"/>
    </source>
</evidence>
<dbReference type="InterPro" id="IPR041399">
    <property type="entry name" value="Catalase_large_C"/>
</dbReference>
<comment type="caution">
    <text evidence="20">The sequence shown here is derived from an EMBL/GenBank/DDBJ whole genome shotgun (WGS) entry which is preliminary data.</text>
</comment>
<sequence length="712" mass="78031">MRATLLLTGLGLVTLSSAGCPFADPANVKARTDGDSRNHLTNHEVDDSDGYLTSDVGGPIEDQNSLKAGIRGPTLLEDFIFRQKITHFDHERVPERAVHARGAGAYGTFTSYGDYSNITAASFLSEEGKQTSTFVRFSTVAGSRGSADTVRDVHGFATRFFTDEGNFDIVGNNIPVFFIQDAIQFPDLIHSVKPRPDNEIPQAATAHDSAWDFFSSQTSTLHTLFWAMAGYGIPRSYRHMDGHGVHTFRFVTDDGDSKFVKFHWKTLQGKASLVWEEAQIVSGKNADYHRQDLWDAIESGNGPEWELCVQVLEEEDALAYGFDLLDATKIVPEEVAPLQRLGKMKLDANPVNYFAETEQIMFQPGHIVRGVDFTDDPLLQGRIFSYLDTQINRHGGPNFEQLPINRPITPIHNNNRDGAAQNFIHRNRYPYTPNTLNRGFPAQANRTQGNGFFTAPGRTATGNLVRELSDTFLDHWTQPRLFYNSLTPIEQQFLINAIRFETSHLESDQVKQNVLAQLNKISNDIANRVADALGLPHLEPDPQYYHDNTTQGLSILGERLPTIATLKVGVLASLSVDGSVGQGGELKDAFAADGVLVTIIAERFADGVDMTYAQADATAFDGVVVASGAESLFNGTNKSPLYPAGRPAQLVIDSYRWGKPVGGVGSAVLEESPALGVEAGEGVYSADGVGALADDFKEGLATFRFTDRFATD</sequence>
<proteinExistence type="inferred from homology"/>
<evidence type="ECO:0000256" key="18">
    <source>
        <dbReference type="SAM" id="SignalP"/>
    </source>
</evidence>
<dbReference type="FunFam" id="1.20.1370.20:FF:000001">
    <property type="entry name" value="Catalase HPII"/>
    <property type="match status" value="1"/>
</dbReference>
<evidence type="ECO:0000256" key="6">
    <source>
        <dbReference type="ARBA" id="ARBA00022617"/>
    </source>
</evidence>
<evidence type="ECO:0000256" key="4">
    <source>
        <dbReference type="ARBA" id="ARBA00012314"/>
    </source>
</evidence>
<dbReference type="GO" id="GO:0046872">
    <property type="term" value="F:metal ion binding"/>
    <property type="evidence" value="ECO:0007669"/>
    <property type="project" value="UniProtKB-KW"/>
</dbReference>
<dbReference type="SMART" id="SM01060">
    <property type="entry name" value="Catalase"/>
    <property type="match status" value="1"/>
</dbReference>
<dbReference type="Pfam" id="PF18011">
    <property type="entry name" value="Catalase_C"/>
    <property type="match status" value="1"/>
</dbReference>
<keyword evidence="8 12" id="KW-0560">Oxidoreductase</keyword>
<dbReference type="GO" id="GO:0004096">
    <property type="term" value="F:catalase activity"/>
    <property type="evidence" value="ECO:0007669"/>
    <property type="project" value="UniProtKB-UniRule"/>
</dbReference>
<dbReference type="CDD" id="cd03132">
    <property type="entry name" value="GATase1_catalase"/>
    <property type="match status" value="1"/>
</dbReference>
<comment type="similarity">
    <text evidence="3 12 15">Belongs to the catalase family.</text>
</comment>
<dbReference type="InterPro" id="IPR029062">
    <property type="entry name" value="Class_I_gatase-like"/>
</dbReference>
<dbReference type="Gene3D" id="3.40.50.880">
    <property type="match status" value="1"/>
</dbReference>
<dbReference type="Pfam" id="PF00199">
    <property type="entry name" value="Catalase"/>
    <property type="match status" value="1"/>
</dbReference>